<comment type="caution">
    <text evidence="1">The sequence shown here is derived from an EMBL/GenBank/DDBJ whole genome shotgun (WGS) entry which is preliminary data.</text>
</comment>
<dbReference type="SUPFAM" id="SSF57302">
    <property type="entry name" value="Snake toxin-like"/>
    <property type="match status" value="1"/>
</dbReference>
<reference evidence="1" key="1">
    <citation type="submission" date="2023-06" db="EMBL/GenBank/DDBJ databases">
        <authorList>
            <person name="Delattre M."/>
        </authorList>
    </citation>
    <scope>NUCLEOTIDE SEQUENCE</scope>
    <source>
        <strain evidence="1">AF72</strain>
    </source>
</reference>
<accession>A0AA36D8Y6</accession>
<name>A0AA36D8Y6_9BILA</name>
<feature type="non-terminal residue" evidence="1">
    <location>
        <position position="1"/>
    </location>
</feature>
<sequence>MEVACECGNYCVKYFAEIPAKDQHLNRQVTDHDDGKIVRAHERVQTDGKRAASWDCGCTRQGGFQQDMCKEKGKGVFGSDPQLEVTCCEGDLCNSATSMGFSLLSASIVSLVLYFH</sequence>
<proteinExistence type="predicted"/>
<protein>
    <submittedName>
        <fullName evidence="1">Uncharacterized protein</fullName>
    </submittedName>
</protein>
<evidence type="ECO:0000313" key="2">
    <source>
        <dbReference type="Proteomes" id="UP001177023"/>
    </source>
</evidence>
<dbReference type="Proteomes" id="UP001177023">
    <property type="component" value="Unassembled WGS sequence"/>
</dbReference>
<dbReference type="InterPro" id="IPR045860">
    <property type="entry name" value="Snake_toxin-like_sf"/>
</dbReference>
<dbReference type="AlphaFoldDB" id="A0AA36D8Y6"/>
<keyword evidence="2" id="KW-1185">Reference proteome</keyword>
<gene>
    <name evidence="1" type="ORF">MSPICULIGERA_LOCUS20405</name>
</gene>
<organism evidence="1 2">
    <name type="scientific">Mesorhabditis spiculigera</name>
    <dbReference type="NCBI Taxonomy" id="96644"/>
    <lineage>
        <taxon>Eukaryota</taxon>
        <taxon>Metazoa</taxon>
        <taxon>Ecdysozoa</taxon>
        <taxon>Nematoda</taxon>
        <taxon>Chromadorea</taxon>
        <taxon>Rhabditida</taxon>
        <taxon>Rhabditina</taxon>
        <taxon>Rhabditomorpha</taxon>
        <taxon>Rhabditoidea</taxon>
        <taxon>Rhabditidae</taxon>
        <taxon>Mesorhabditinae</taxon>
        <taxon>Mesorhabditis</taxon>
    </lineage>
</organism>
<evidence type="ECO:0000313" key="1">
    <source>
        <dbReference type="EMBL" id="CAJ0582265.1"/>
    </source>
</evidence>
<dbReference type="EMBL" id="CATQJA010002664">
    <property type="protein sequence ID" value="CAJ0582265.1"/>
    <property type="molecule type" value="Genomic_DNA"/>
</dbReference>